<sequence>MPTIRPAAGRDVAAIDALLRDCFPAPDEATLVRDLCVEGDMVLVLVAEIDGALAGLVAFSRMRVDVGGKSVAAVALAPLAVAPEWRRQGVAEALVAAGVEQLEAAGIVLCFALGEPAFYTRFGFATDVASGFASPYAGDYFMALPLQGGLIPCGVRGEAAHAPAFARLGASQ</sequence>
<evidence type="ECO:0000313" key="3">
    <source>
        <dbReference type="Proteomes" id="UP000033203"/>
    </source>
</evidence>
<dbReference type="Proteomes" id="UP000033203">
    <property type="component" value="Unassembled WGS sequence"/>
</dbReference>
<dbReference type="GO" id="GO:0034069">
    <property type="term" value="F:aminoglycoside N-acetyltransferase activity"/>
    <property type="evidence" value="ECO:0007669"/>
    <property type="project" value="TreeGrafter"/>
</dbReference>
<evidence type="ECO:0000313" key="2">
    <source>
        <dbReference type="EMBL" id="KIU26210.1"/>
    </source>
</evidence>
<reference evidence="2 3" key="1">
    <citation type="submission" date="2015-01" db="EMBL/GenBank/DDBJ databases">
        <title>Genome of Sphingomonas taxi strain 30a.</title>
        <authorList>
            <person name="Eevers N."/>
            <person name="Van Hamme J."/>
            <person name="Bottos E."/>
            <person name="Weyens N."/>
            <person name="Vangronsveld J."/>
        </authorList>
    </citation>
    <scope>NUCLEOTIDE SEQUENCE [LARGE SCALE GENOMIC DNA]</scope>
    <source>
        <strain evidence="2 3">30a</strain>
    </source>
</reference>
<dbReference type="PROSITE" id="PS51186">
    <property type="entry name" value="GNAT"/>
    <property type="match status" value="1"/>
</dbReference>
<name>A0A0D1M2L3_9SPHN</name>
<dbReference type="InterPro" id="IPR016181">
    <property type="entry name" value="Acyl_CoA_acyltransferase"/>
</dbReference>
<dbReference type="SUPFAM" id="SSF55729">
    <property type="entry name" value="Acyl-CoA N-acyltransferases (Nat)"/>
    <property type="match status" value="1"/>
</dbReference>
<gene>
    <name evidence="2" type="ORF">SR41_15735</name>
</gene>
<dbReference type="Pfam" id="PF13527">
    <property type="entry name" value="Acetyltransf_9"/>
    <property type="match status" value="1"/>
</dbReference>
<accession>A0A0D1M2L3</accession>
<comment type="caution">
    <text evidence="2">The sequence shown here is derived from an EMBL/GenBank/DDBJ whole genome shotgun (WGS) entry which is preliminary data.</text>
</comment>
<organism evidence="2 3">
    <name type="scientific">Sphingomonas melonis</name>
    <dbReference type="NCBI Taxonomy" id="152682"/>
    <lineage>
        <taxon>Bacteria</taxon>
        <taxon>Pseudomonadati</taxon>
        <taxon>Pseudomonadota</taxon>
        <taxon>Alphaproteobacteria</taxon>
        <taxon>Sphingomonadales</taxon>
        <taxon>Sphingomonadaceae</taxon>
        <taxon>Sphingomonas</taxon>
    </lineage>
</organism>
<dbReference type="PANTHER" id="PTHR37817:SF1">
    <property type="entry name" value="N-ACETYLTRANSFERASE EIS"/>
    <property type="match status" value="1"/>
</dbReference>
<dbReference type="PATRIC" id="fig|1549858.7.peg.527"/>
<dbReference type="GO" id="GO:0030649">
    <property type="term" value="P:aminoglycoside antibiotic catabolic process"/>
    <property type="evidence" value="ECO:0007669"/>
    <property type="project" value="TreeGrafter"/>
</dbReference>
<dbReference type="InterPro" id="IPR000182">
    <property type="entry name" value="GNAT_dom"/>
</dbReference>
<proteinExistence type="predicted"/>
<dbReference type="InterPro" id="IPR051554">
    <property type="entry name" value="Acetyltransferase_Eis"/>
</dbReference>
<dbReference type="Gene3D" id="3.40.630.30">
    <property type="match status" value="1"/>
</dbReference>
<keyword evidence="2" id="KW-0808">Transferase</keyword>
<dbReference type="PANTHER" id="PTHR37817">
    <property type="entry name" value="N-ACETYLTRANSFERASE EIS"/>
    <property type="match status" value="1"/>
</dbReference>
<feature type="domain" description="N-acetyltransferase" evidence="1">
    <location>
        <begin position="2"/>
        <end position="147"/>
    </location>
</feature>
<evidence type="ECO:0000259" key="1">
    <source>
        <dbReference type="PROSITE" id="PS51186"/>
    </source>
</evidence>
<dbReference type="AlphaFoldDB" id="A0A0D1M2L3"/>
<protein>
    <submittedName>
        <fullName evidence="2">Acetyltransferase</fullName>
    </submittedName>
</protein>
<dbReference type="EMBL" id="JXTP01000085">
    <property type="protein sequence ID" value="KIU26210.1"/>
    <property type="molecule type" value="Genomic_DNA"/>
</dbReference>